<evidence type="ECO:0000256" key="2">
    <source>
        <dbReference type="ARBA" id="ARBA00022723"/>
    </source>
</evidence>
<organism evidence="12 13">
    <name type="scientific">Microtus ochrogaster</name>
    <name type="common">Prairie vole</name>
    <dbReference type="NCBI Taxonomy" id="79684"/>
    <lineage>
        <taxon>Eukaryota</taxon>
        <taxon>Metazoa</taxon>
        <taxon>Chordata</taxon>
        <taxon>Craniata</taxon>
        <taxon>Vertebrata</taxon>
        <taxon>Euteleostomi</taxon>
        <taxon>Mammalia</taxon>
        <taxon>Eutheria</taxon>
        <taxon>Euarchontoglires</taxon>
        <taxon>Glires</taxon>
        <taxon>Rodentia</taxon>
        <taxon>Myomorpha</taxon>
        <taxon>Muroidea</taxon>
        <taxon>Cricetidae</taxon>
        <taxon>Arvicolinae</taxon>
        <taxon>Microtus</taxon>
    </lineage>
</organism>
<protein>
    <recommendedName>
        <fullName evidence="10">Annexin</fullName>
    </recommendedName>
</protein>
<dbReference type="Gene3D" id="1.10.220.10">
    <property type="entry name" value="Annexin"/>
    <property type="match status" value="3"/>
</dbReference>
<evidence type="ECO:0000313" key="12">
    <source>
        <dbReference type="EMBL" id="KAH0520032.1"/>
    </source>
</evidence>
<dbReference type="EMBL" id="JAATJU010001347">
    <property type="protein sequence ID" value="KAH0520032.1"/>
    <property type="molecule type" value="Genomic_DNA"/>
</dbReference>
<evidence type="ECO:0000256" key="4">
    <source>
        <dbReference type="ARBA" id="ARBA00022771"/>
    </source>
</evidence>
<dbReference type="PROSITE" id="PS50865">
    <property type="entry name" value="ZF_MYND_2"/>
    <property type="match status" value="1"/>
</dbReference>
<dbReference type="AlphaFoldDB" id="A0A8J6GZZ0"/>
<dbReference type="FunFam" id="1.10.220.10:FF:000002">
    <property type="entry name" value="Annexin"/>
    <property type="match status" value="1"/>
</dbReference>
<evidence type="ECO:0000256" key="5">
    <source>
        <dbReference type="ARBA" id="ARBA00022833"/>
    </source>
</evidence>
<accession>A0A8J6GZZ0</accession>
<evidence type="ECO:0000256" key="7">
    <source>
        <dbReference type="ARBA" id="ARBA00023216"/>
    </source>
</evidence>
<dbReference type="PRINTS" id="PR00196">
    <property type="entry name" value="ANNEXIN"/>
</dbReference>
<evidence type="ECO:0000256" key="6">
    <source>
        <dbReference type="ARBA" id="ARBA00022837"/>
    </source>
</evidence>
<gene>
    <name evidence="12" type="ORF">LTLLF_109420</name>
</gene>
<feature type="domain" description="MYND-type" evidence="11">
    <location>
        <begin position="104"/>
        <end position="148"/>
    </location>
</feature>
<dbReference type="Pfam" id="PF01753">
    <property type="entry name" value="zf-MYND"/>
    <property type="match status" value="1"/>
</dbReference>
<dbReference type="SUPFAM" id="SSF47874">
    <property type="entry name" value="Annexin"/>
    <property type="match status" value="1"/>
</dbReference>
<sequence length="603" mass="67069">MAPRSQRRKHKKPPPVTPMVVIPPTEISSEPSTLLKADPSIDALGFISLDNNVPGLSQLILQKLNMKSYEEYKLVIDGGTPVSSFGFQCPQEMFQRMEDTFRFCAYCKALPCRLPDHKVLRHCKRCRNVYYCDTECQRSDWPAHRKVCQVLRLVAVDRVMEWLLVTGDFVLPSGPWPCPAEDIQDWDAWFTMRGLQLESTLNTVLSSNAMTMLWANLGRPQPEPDVLYSSLKRLITDVLSRPLTLGLGIRTLAVDVGKTGGSTLHIVGASHVETFLIRSGDYDELGYMFPEHLGLRVIMVGVDVGANLLQSSSPLPLEPGTIQLSGHKALYHDFWEEQIETGNLAHPDLVAAFHPGGFPGGQVPSQYPGGQAPYPSQPAMMTQGTQGTIRPASNFDAIRDAEILRKAMKGFGTDEQAIVDVVSSRSNDQRQQIKAAFKTMYGKGNRDESQSVNHQMAQDDAQRLYQAGEGKLGTDESCFNMILATRSFPQLKATMEAYSRMANRDLLSSVSREFSGYVESGLKTILQCALNRPAFFAERLYCSMKGTGTDDSTLVRIVVTRSEIDLVQIKQMFTQMYQKTLSTMIASDTSGDYRKLLLAIVGQ</sequence>
<proteinExistence type="inferred from homology"/>
<evidence type="ECO:0000313" key="13">
    <source>
        <dbReference type="Proteomes" id="UP000710432"/>
    </source>
</evidence>
<dbReference type="GO" id="GO:0005509">
    <property type="term" value="F:calcium ion binding"/>
    <property type="evidence" value="ECO:0007669"/>
    <property type="project" value="InterPro"/>
</dbReference>
<dbReference type="GO" id="GO:0005544">
    <property type="term" value="F:calcium-dependent phospholipid binding"/>
    <property type="evidence" value="ECO:0007669"/>
    <property type="project" value="UniProtKB-KW"/>
</dbReference>
<dbReference type="InterPro" id="IPR052839">
    <property type="entry name" value="Mito_gene_expr_regulator"/>
</dbReference>
<evidence type="ECO:0000256" key="9">
    <source>
        <dbReference type="PROSITE-ProRule" id="PRU00134"/>
    </source>
</evidence>
<keyword evidence="6 10" id="KW-0106">Calcium</keyword>
<keyword evidence="4 9" id="KW-0863">Zinc-finger</keyword>
<comment type="caution">
    <text evidence="12">The sequence shown here is derived from an EMBL/GenBank/DDBJ whole genome shotgun (WGS) entry which is preliminary data.</text>
</comment>
<dbReference type="SUPFAM" id="SSF144232">
    <property type="entry name" value="HIT/MYND zinc finger-like"/>
    <property type="match status" value="1"/>
</dbReference>
<dbReference type="SMART" id="SM00335">
    <property type="entry name" value="ANX"/>
    <property type="match status" value="3"/>
</dbReference>
<keyword evidence="2" id="KW-0479">Metal-binding</keyword>
<evidence type="ECO:0000259" key="11">
    <source>
        <dbReference type="PROSITE" id="PS50865"/>
    </source>
</evidence>
<dbReference type="PANTHER" id="PTHR46920:SF1">
    <property type="entry name" value="PROTEIN MSS51 HOMOLOG, MITOCHONDRIAL-RELATED"/>
    <property type="match status" value="1"/>
</dbReference>
<dbReference type="PROSITE" id="PS00223">
    <property type="entry name" value="ANNEXIN_1"/>
    <property type="match status" value="1"/>
</dbReference>
<dbReference type="FunFam" id="1.10.220.10:FF:000005">
    <property type="entry name" value="Annexin"/>
    <property type="match status" value="1"/>
</dbReference>
<evidence type="ECO:0000256" key="1">
    <source>
        <dbReference type="ARBA" id="ARBA00007831"/>
    </source>
</evidence>
<keyword evidence="8 10" id="KW-0111">Calcium/phospholipid-binding</keyword>
<comment type="similarity">
    <text evidence="1 10">Belongs to the annexin family.</text>
</comment>
<keyword evidence="3 10" id="KW-0677">Repeat</keyword>
<reference evidence="12" key="1">
    <citation type="submission" date="2020-03" db="EMBL/GenBank/DDBJ databases">
        <title>Studies in the Genomics of Life Span.</title>
        <authorList>
            <person name="Glass D."/>
        </authorList>
    </citation>
    <scope>NUCLEOTIDE SEQUENCE</scope>
    <source>
        <strain evidence="12">LTLLF</strain>
        <tissue evidence="12">Muscle</tissue>
    </source>
</reference>
<dbReference type="GO" id="GO:0008270">
    <property type="term" value="F:zinc ion binding"/>
    <property type="evidence" value="ECO:0007669"/>
    <property type="project" value="UniProtKB-KW"/>
</dbReference>
<dbReference type="PANTHER" id="PTHR46920">
    <property type="match status" value="1"/>
</dbReference>
<dbReference type="PROSITE" id="PS51897">
    <property type="entry name" value="ANNEXIN_2"/>
    <property type="match status" value="3"/>
</dbReference>
<evidence type="ECO:0000256" key="3">
    <source>
        <dbReference type="ARBA" id="ARBA00022737"/>
    </source>
</evidence>
<dbReference type="FunFam" id="1.10.220.10:FF:000001">
    <property type="entry name" value="Annexin"/>
    <property type="match status" value="1"/>
</dbReference>
<comment type="domain">
    <text evidence="10">A pair of annexin repeats may form one binding site for calcium and phospholipid.</text>
</comment>
<dbReference type="Proteomes" id="UP000710432">
    <property type="component" value="Unassembled WGS sequence"/>
</dbReference>
<dbReference type="InterPro" id="IPR018502">
    <property type="entry name" value="Annexin_repeat"/>
</dbReference>
<dbReference type="Pfam" id="PF00191">
    <property type="entry name" value="Annexin"/>
    <property type="match status" value="3"/>
</dbReference>
<keyword evidence="5" id="KW-0862">Zinc</keyword>
<name>A0A8J6GZZ0_MICOH</name>
<dbReference type="Gene3D" id="6.10.140.2220">
    <property type="match status" value="1"/>
</dbReference>
<dbReference type="InterPro" id="IPR037104">
    <property type="entry name" value="Annexin_sf"/>
</dbReference>
<dbReference type="PROSITE" id="PS01360">
    <property type="entry name" value="ZF_MYND_1"/>
    <property type="match status" value="1"/>
</dbReference>
<dbReference type="InterPro" id="IPR002893">
    <property type="entry name" value="Znf_MYND"/>
</dbReference>
<keyword evidence="7 10" id="KW-0041">Annexin</keyword>
<dbReference type="InterPro" id="IPR001464">
    <property type="entry name" value="Annexin"/>
</dbReference>
<dbReference type="InterPro" id="IPR018252">
    <property type="entry name" value="Annexin_repeat_CS"/>
</dbReference>
<evidence type="ECO:0000256" key="8">
    <source>
        <dbReference type="ARBA" id="ARBA00023302"/>
    </source>
</evidence>
<evidence type="ECO:0000256" key="10">
    <source>
        <dbReference type="RuleBase" id="RU003540"/>
    </source>
</evidence>